<dbReference type="InterPro" id="IPR029062">
    <property type="entry name" value="Class_I_gatase-like"/>
</dbReference>
<reference evidence="3" key="1">
    <citation type="submission" date="2018-08" db="EMBL/GenBank/DDBJ databases">
        <authorList>
            <person name="Kim S.-J."/>
            <person name="Jung G.-Y."/>
        </authorList>
    </citation>
    <scope>NUCLEOTIDE SEQUENCE [LARGE SCALE GENOMIC DNA]</scope>
    <source>
        <strain evidence="3">GY_G</strain>
    </source>
</reference>
<proteinExistence type="predicted"/>
<keyword evidence="3" id="KW-1185">Reference proteome</keyword>
<protein>
    <recommendedName>
        <fullName evidence="1">ABC-type uncharacterized transport system domain-containing protein</fullName>
    </recommendedName>
</protein>
<name>A0A371BFZ5_9SPHN</name>
<dbReference type="Gene3D" id="3.40.50.880">
    <property type="match status" value="1"/>
</dbReference>
<sequence length="275" mass="29879">MWSKSTRTAAIGSAFAILLVSLGAILWSMNDSGEESRRTKVALLSSIPLQWGEGDLKSVVEGEGHPDPLFERLFEKRDVVAVDNFEQVQASSVKVAVLIQPKAFSPEDLVRLDNWVRAGGRLVFFADPALDWPTSLSLGDAQRPLFTSLHSPLFAHWGLELVLPVDAEHAHSQIDAKLGKFNLALKSPGSWIPTATGKTDSQPCRIERSALIAECRLGKGQAILVADVDMLNSDFWESAVPGVTKSSNIELAEYLIASAEDGQRVVGSAWDFLGN</sequence>
<dbReference type="OrthoDB" id="7390937at2"/>
<dbReference type="InterPro" id="IPR019196">
    <property type="entry name" value="ABC_transp_unknown"/>
</dbReference>
<gene>
    <name evidence="2" type="ORF">DXH95_03600</name>
</gene>
<evidence type="ECO:0000259" key="1">
    <source>
        <dbReference type="Pfam" id="PF09822"/>
    </source>
</evidence>
<organism evidence="2 3">
    <name type="scientific">Sphingorhabdus pulchriflava</name>
    <dbReference type="NCBI Taxonomy" id="2292257"/>
    <lineage>
        <taxon>Bacteria</taxon>
        <taxon>Pseudomonadati</taxon>
        <taxon>Pseudomonadota</taxon>
        <taxon>Alphaproteobacteria</taxon>
        <taxon>Sphingomonadales</taxon>
        <taxon>Sphingomonadaceae</taxon>
        <taxon>Sphingorhabdus</taxon>
    </lineage>
</organism>
<dbReference type="Pfam" id="PF09822">
    <property type="entry name" value="ABC_transp_aux"/>
    <property type="match status" value="1"/>
</dbReference>
<accession>A0A371BFZ5</accession>
<dbReference type="Proteomes" id="UP000263833">
    <property type="component" value="Unassembled WGS sequence"/>
</dbReference>
<evidence type="ECO:0000313" key="2">
    <source>
        <dbReference type="EMBL" id="RDV06519.1"/>
    </source>
</evidence>
<dbReference type="EMBL" id="QRGP01000001">
    <property type="protein sequence ID" value="RDV06519.1"/>
    <property type="molecule type" value="Genomic_DNA"/>
</dbReference>
<evidence type="ECO:0000313" key="3">
    <source>
        <dbReference type="Proteomes" id="UP000263833"/>
    </source>
</evidence>
<feature type="domain" description="ABC-type uncharacterised transport system" evidence="1">
    <location>
        <begin position="40"/>
        <end position="160"/>
    </location>
</feature>
<dbReference type="AlphaFoldDB" id="A0A371BFZ5"/>
<comment type="caution">
    <text evidence="2">The sequence shown here is derived from an EMBL/GenBank/DDBJ whole genome shotgun (WGS) entry which is preliminary data.</text>
</comment>